<dbReference type="AlphaFoldDB" id="A0A8S1ETN7"/>
<gene>
    <name evidence="1" type="ORF">CBOVIS_LOCUS9042</name>
</gene>
<name>A0A8S1ETN7_9PELO</name>
<sequence>MFFLYFDSGKSEKLRIRREKSEEPTIALPIKPLPAVASAEYFSQWRNNECDVKMVCRRAPRMSVTAHTPTETGFAETGHKWTYKSQYCRDLAIDFGITCEKSSRKWLITQIPTKLVNYTKLGDIPDYVLPLQITFADCN</sequence>
<comment type="caution">
    <text evidence="1">The sequence shown here is derived from an EMBL/GenBank/DDBJ whole genome shotgun (WGS) entry which is preliminary data.</text>
</comment>
<evidence type="ECO:0000313" key="1">
    <source>
        <dbReference type="EMBL" id="CAB3407062.1"/>
    </source>
</evidence>
<dbReference type="Proteomes" id="UP000494206">
    <property type="component" value="Unassembled WGS sequence"/>
</dbReference>
<protein>
    <submittedName>
        <fullName evidence="1">Uncharacterized protein</fullName>
    </submittedName>
</protein>
<evidence type="ECO:0000313" key="2">
    <source>
        <dbReference type="Proteomes" id="UP000494206"/>
    </source>
</evidence>
<reference evidence="1 2" key="1">
    <citation type="submission" date="2020-04" db="EMBL/GenBank/DDBJ databases">
        <authorList>
            <person name="Laetsch R D."/>
            <person name="Stevens L."/>
            <person name="Kumar S."/>
            <person name="Blaxter L. M."/>
        </authorList>
    </citation>
    <scope>NUCLEOTIDE SEQUENCE [LARGE SCALE GENOMIC DNA]</scope>
</reference>
<accession>A0A8S1ETN7</accession>
<keyword evidence="2" id="KW-1185">Reference proteome</keyword>
<dbReference type="EMBL" id="CADEPM010000006">
    <property type="protein sequence ID" value="CAB3407062.1"/>
    <property type="molecule type" value="Genomic_DNA"/>
</dbReference>
<proteinExistence type="predicted"/>
<organism evidence="1 2">
    <name type="scientific">Caenorhabditis bovis</name>
    <dbReference type="NCBI Taxonomy" id="2654633"/>
    <lineage>
        <taxon>Eukaryota</taxon>
        <taxon>Metazoa</taxon>
        <taxon>Ecdysozoa</taxon>
        <taxon>Nematoda</taxon>
        <taxon>Chromadorea</taxon>
        <taxon>Rhabditida</taxon>
        <taxon>Rhabditina</taxon>
        <taxon>Rhabditomorpha</taxon>
        <taxon>Rhabditoidea</taxon>
        <taxon>Rhabditidae</taxon>
        <taxon>Peloderinae</taxon>
        <taxon>Caenorhabditis</taxon>
    </lineage>
</organism>